<comment type="function">
    <text evidence="1">Confers resistance to late blight (Phytophthora infestans) races carrying the avirulence gene Avr1. Resistance proteins guard the plant against pathogens that contain an appropriate avirulence protein via an indirect interaction with this avirulence protein. That triggers a defense system including the hypersensitive response, which restricts the pathogen growth.</text>
</comment>
<evidence type="ECO:0000256" key="6">
    <source>
        <dbReference type="ARBA" id="ARBA00022667"/>
    </source>
</evidence>
<dbReference type="InterPro" id="IPR055414">
    <property type="entry name" value="LRR_R13L4/SHOC2-like"/>
</dbReference>
<dbReference type="AlphaFoldDB" id="A0ABD3ATI7"/>
<keyword evidence="14" id="KW-1185">Reference proteome</keyword>
<reference evidence="13 14" key="1">
    <citation type="submission" date="2024-11" db="EMBL/GenBank/DDBJ databases">
        <title>A near-complete genome assembly of Cinchona calisaya.</title>
        <authorList>
            <person name="Lian D.C."/>
            <person name="Zhao X.W."/>
            <person name="Wei L."/>
        </authorList>
    </citation>
    <scope>NUCLEOTIDE SEQUENCE [LARGE SCALE GENOMIC DNA]</scope>
    <source>
        <tissue evidence="13">Nenye</tissue>
    </source>
</reference>
<dbReference type="PANTHER" id="PTHR23155:SF1152">
    <property type="entry name" value="AAA+ ATPASE DOMAIN-CONTAINING PROTEIN"/>
    <property type="match status" value="1"/>
</dbReference>
<comment type="caution">
    <text evidence="13">The sequence shown here is derived from an EMBL/GenBank/DDBJ whole genome shotgun (WGS) entry which is preliminary data.</text>
</comment>
<dbReference type="Gene3D" id="1.10.10.10">
    <property type="entry name" value="Winged helix-like DNA-binding domain superfamily/Winged helix DNA-binding domain"/>
    <property type="match status" value="1"/>
</dbReference>
<comment type="similarity">
    <text evidence="3">Belongs to the disease resistance NB-LRR family.</text>
</comment>
<organism evidence="13 14">
    <name type="scientific">Cinchona calisaya</name>
    <dbReference type="NCBI Taxonomy" id="153742"/>
    <lineage>
        <taxon>Eukaryota</taxon>
        <taxon>Viridiplantae</taxon>
        <taxon>Streptophyta</taxon>
        <taxon>Embryophyta</taxon>
        <taxon>Tracheophyta</taxon>
        <taxon>Spermatophyta</taxon>
        <taxon>Magnoliopsida</taxon>
        <taxon>eudicotyledons</taxon>
        <taxon>Gunneridae</taxon>
        <taxon>Pentapetalae</taxon>
        <taxon>asterids</taxon>
        <taxon>lamiids</taxon>
        <taxon>Gentianales</taxon>
        <taxon>Rubiaceae</taxon>
        <taxon>Cinchonoideae</taxon>
        <taxon>Cinchoneae</taxon>
        <taxon>Cinchona</taxon>
    </lineage>
</organism>
<dbReference type="FunFam" id="1.10.10.10:FF:000322">
    <property type="entry name" value="Probable disease resistance protein At1g63360"/>
    <property type="match status" value="1"/>
</dbReference>
<protein>
    <recommendedName>
        <fullName evidence="15">NBS-LRR type disease resistance protein</fullName>
    </recommendedName>
</protein>
<evidence type="ECO:0000256" key="1">
    <source>
        <dbReference type="ARBA" id="ARBA00002074"/>
    </source>
</evidence>
<evidence type="ECO:0000256" key="3">
    <source>
        <dbReference type="ARBA" id="ARBA00008894"/>
    </source>
</evidence>
<evidence type="ECO:0000256" key="7">
    <source>
        <dbReference type="ARBA" id="ARBA00022737"/>
    </source>
</evidence>
<evidence type="ECO:0000313" key="13">
    <source>
        <dbReference type="EMBL" id="KAL3534506.1"/>
    </source>
</evidence>
<evidence type="ECO:0000256" key="5">
    <source>
        <dbReference type="ARBA" id="ARBA00022614"/>
    </source>
</evidence>
<evidence type="ECO:0000256" key="2">
    <source>
        <dbReference type="ARBA" id="ARBA00004496"/>
    </source>
</evidence>
<evidence type="ECO:0000259" key="12">
    <source>
        <dbReference type="Pfam" id="PF23598"/>
    </source>
</evidence>
<dbReference type="SUPFAM" id="SSF52058">
    <property type="entry name" value="L domain-like"/>
    <property type="match status" value="1"/>
</dbReference>
<dbReference type="GO" id="GO:0005524">
    <property type="term" value="F:ATP binding"/>
    <property type="evidence" value="ECO:0007669"/>
    <property type="project" value="UniProtKB-KW"/>
</dbReference>
<dbReference type="InterPro" id="IPR044974">
    <property type="entry name" value="Disease_R_plants"/>
</dbReference>
<dbReference type="Proteomes" id="UP001630127">
    <property type="component" value="Unassembled WGS sequence"/>
</dbReference>
<keyword evidence="4" id="KW-0963">Cytoplasm</keyword>
<feature type="domain" description="Disease resistance protein winged helix" evidence="11">
    <location>
        <begin position="8"/>
        <end position="79"/>
    </location>
</feature>
<accession>A0ABD3ATI7</accession>
<evidence type="ECO:0000313" key="14">
    <source>
        <dbReference type="Proteomes" id="UP001630127"/>
    </source>
</evidence>
<feature type="domain" description="Disease resistance R13L4/SHOC-2-like LRR" evidence="12">
    <location>
        <begin position="121"/>
        <end position="221"/>
    </location>
</feature>
<sequence>MFPLFGTFQEDTTISASKLIQLWICEGFVHQPNLGCNSLEQEAENYLNDLVDRSLVMIDRKSSKGRVKACRVHDVLQDFCSIKLLDERFLMQEQKFVGMFVLHGDHEMHISSLLYYYKSVRAINFRCVEIQYAFILQYEFLRVLDLGNVRLGSCADTSDFVNIAKLVHLRYLAIRVHTHEIPSEIGNLQNLETFFITGTLYEVMLPEAIWTLASLRHMLINDYFFSFEHYSQDFFRTSPSWII</sequence>
<dbReference type="EMBL" id="JBJUIK010000002">
    <property type="protein sequence ID" value="KAL3534506.1"/>
    <property type="molecule type" value="Genomic_DNA"/>
</dbReference>
<dbReference type="Gene3D" id="3.80.10.10">
    <property type="entry name" value="Ribonuclease Inhibitor"/>
    <property type="match status" value="1"/>
</dbReference>
<keyword evidence="5" id="KW-0433">Leucine-rich repeat</keyword>
<keyword evidence="8" id="KW-0547">Nucleotide-binding</keyword>
<evidence type="ECO:0000256" key="10">
    <source>
        <dbReference type="ARBA" id="ARBA00022840"/>
    </source>
</evidence>
<dbReference type="Pfam" id="PF23559">
    <property type="entry name" value="WHD_DRP"/>
    <property type="match status" value="1"/>
</dbReference>
<evidence type="ECO:0000256" key="8">
    <source>
        <dbReference type="ARBA" id="ARBA00022741"/>
    </source>
</evidence>
<evidence type="ECO:0000256" key="4">
    <source>
        <dbReference type="ARBA" id="ARBA00022490"/>
    </source>
</evidence>
<name>A0ABD3ATI7_9GENT</name>
<keyword evidence="7" id="KW-0677">Repeat</keyword>
<gene>
    <name evidence="13" type="ORF">ACH5RR_002967</name>
</gene>
<dbReference type="InterPro" id="IPR032675">
    <property type="entry name" value="LRR_dom_sf"/>
</dbReference>
<keyword evidence="10" id="KW-0067">ATP-binding</keyword>
<evidence type="ECO:0000259" key="11">
    <source>
        <dbReference type="Pfam" id="PF23559"/>
    </source>
</evidence>
<keyword evidence="9" id="KW-0611">Plant defense</keyword>
<comment type="subcellular location">
    <subcellularLocation>
        <location evidence="2">Cytoplasm</location>
    </subcellularLocation>
</comment>
<dbReference type="InterPro" id="IPR058922">
    <property type="entry name" value="WHD_DRP"/>
</dbReference>
<keyword evidence="6" id="KW-0381">Hypersensitive response</keyword>
<dbReference type="GO" id="GO:0009626">
    <property type="term" value="P:plant-type hypersensitive response"/>
    <property type="evidence" value="ECO:0007669"/>
    <property type="project" value="UniProtKB-KW"/>
</dbReference>
<evidence type="ECO:0000256" key="9">
    <source>
        <dbReference type="ARBA" id="ARBA00022821"/>
    </source>
</evidence>
<dbReference type="GO" id="GO:0005737">
    <property type="term" value="C:cytoplasm"/>
    <property type="evidence" value="ECO:0007669"/>
    <property type="project" value="UniProtKB-SubCell"/>
</dbReference>
<dbReference type="InterPro" id="IPR036388">
    <property type="entry name" value="WH-like_DNA-bd_sf"/>
</dbReference>
<evidence type="ECO:0008006" key="15">
    <source>
        <dbReference type="Google" id="ProtNLM"/>
    </source>
</evidence>
<proteinExistence type="inferred from homology"/>
<dbReference type="Pfam" id="PF23598">
    <property type="entry name" value="LRR_14"/>
    <property type="match status" value="1"/>
</dbReference>
<dbReference type="PANTHER" id="PTHR23155">
    <property type="entry name" value="DISEASE RESISTANCE PROTEIN RP"/>
    <property type="match status" value="1"/>
</dbReference>